<accession>A0A0G9MWF5</accession>
<evidence type="ECO:0000256" key="1">
    <source>
        <dbReference type="ARBA" id="ARBA00005051"/>
    </source>
</evidence>
<keyword evidence="5" id="KW-0808">Transferase</keyword>
<evidence type="ECO:0000259" key="13">
    <source>
        <dbReference type="Pfam" id="PF01288"/>
    </source>
</evidence>
<evidence type="ECO:0000256" key="5">
    <source>
        <dbReference type="ARBA" id="ARBA00022679"/>
    </source>
</evidence>
<comment type="similarity">
    <text evidence="2">Belongs to the HPPK family.</text>
</comment>
<dbReference type="EC" id="2.7.6.3" evidence="3"/>
<dbReference type="InterPro" id="IPR035907">
    <property type="entry name" value="Hppk_sf"/>
</dbReference>
<dbReference type="GO" id="GO:0005524">
    <property type="term" value="F:ATP binding"/>
    <property type="evidence" value="ECO:0007669"/>
    <property type="project" value="UniProtKB-KW"/>
</dbReference>
<dbReference type="OrthoDB" id="9808041at2"/>
<sequence>MSAHHTYLVALGSNQRHPRLGSPREVVAAAIDLMDGDLGEIVARSPIMASAPVGPSQRTYANAALVLEGDLEPLTLLRELQRLETDLGRKRRGQRWRARTIDLDLVLWSGGIVASPDLCLPHPLFRQRTFVLGPAAEIAPGWRDPVSGLTLAQLNARLTRPKPLPR</sequence>
<dbReference type="GO" id="GO:0003848">
    <property type="term" value="F:2-amino-4-hydroxy-6-hydroxymethyldihydropteridine diphosphokinase activity"/>
    <property type="evidence" value="ECO:0007669"/>
    <property type="project" value="UniProtKB-EC"/>
</dbReference>
<dbReference type="PANTHER" id="PTHR43071:SF1">
    <property type="entry name" value="2-AMINO-4-HYDROXY-6-HYDROXYMETHYLDIHYDROPTERIDINE PYROPHOSPHOKINASE"/>
    <property type="match status" value="1"/>
</dbReference>
<dbReference type="CDD" id="cd00483">
    <property type="entry name" value="HPPK"/>
    <property type="match status" value="1"/>
</dbReference>
<protein>
    <recommendedName>
        <fullName evidence="4">2-amino-4-hydroxy-6-hydroxymethyldihydropteridine pyrophosphokinase</fullName>
        <ecNumber evidence="3">2.7.6.3</ecNumber>
    </recommendedName>
    <alternativeName>
        <fullName evidence="11">6-hydroxymethyl-7,8-dihydropterin pyrophosphokinase</fullName>
    </alternativeName>
    <alternativeName>
        <fullName evidence="12">7,8-dihydro-6-hydroxymethylpterin-pyrophosphokinase</fullName>
    </alternativeName>
</protein>
<dbReference type="EMBL" id="LBHB01000002">
    <property type="protein sequence ID" value="KLE34899.1"/>
    <property type="molecule type" value="Genomic_DNA"/>
</dbReference>
<evidence type="ECO:0000256" key="3">
    <source>
        <dbReference type="ARBA" id="ARBA00013253"/>
    </source>
</evidence>
<evidence type="ECO:0000256" key="11">
    <source>
        <dbReference type="ARBA" id="ARBA00029766"/>
    </source>
</evidence>
<comment type="pathway">
    <text evidence="1">Cofactor biosynthesis; tetrahydrofolate biosynthesis; 2-amino-4-hydroxy-6-hydroxymethyl-7,8-dihydropteridine diphosphate from 7,8-dihydroneopterin triphosphate: step 4/4.</text>
</comment>
<keyword evidence="6" id="KW-0547">Nucleotide-binding</keyword>
<dbReference type="Pfam" id="PF01288">
    <property type="entry name" value="HPPK"/>
    <property type="match status" value="1"/>
</dbReference>
<evidence type="ECO:0000256" key="12">
    <source>
        <dbReference type="ARBA" id="ARBA00033413"/>
    </source>
</evidence>
<keyword evidence="7" id="KW-0418">Kinase</keyword>
<dbReference type="GO" id="GO:0016301">
    <property type="term" value="F:kinase activity"/>
    <property type="evidence" value="ECO:0007669"/>
    <property type="project" value="UniProtKB-KW"/>
</dbReference>
<evidence type="ECO:0000256" key="7">
    <source>
        <dbReference type="ARBA" id="ARBA00022777"/>
    </source>
</evidence>
<name>A0A0G9MWF5_9SPHN</name>
<evidence type="ECO:0000256" key="2">
    <source>
        <dbReference type="ARBA" id="ARBA00005810"/>
    </source>
</evidence>
<dbReference type="Proteomes" id="UP000053464">
    <property type="component" value="Unassembled WGS sequence"/>
</dbReference>
<evidence type="ECO:0000313" key="14">
    <source>
        <dbReference type="EMBL" id="KLE34899.1"/>
    </source>
</evidence>
<evidence type="ECO:0000313" key="15">
    <source>
        <dbReference type="Proteomes" id="UP000053464"/>
    </source>
</evidence>
<keyword evidence="15" id="KW-1185">Reference proteome</keyword>
<comment type="function">
    <text evidence="10">Catalyzes the transfer of pyrophosphate from adenosine triphosphate (ATP) to 6-hydroxymethyl-7,8-dihydropterin, an enzymatic step in folate biosynthesis pathway.</text>
</comment>
<feature type="domain" description="7,8-dihydro-6-hydroxymethylpterin-pyrophosphokinase" evidence="13">
    <location>
        <begin position="9"/>
        <end position="140"/>
    </location>
</feature>
<gene>
    <name evidence="14" type="ORF">AAW00_10405</name>
</gene>
<evidence type="ECO:0000256" key="9">
    <source>
        <dbReference type="ARBA" id="ARBA00022909"/>
    </source>
</evidence>
<organism evidence="14 15">
    <name type="scientific">Aurantiacibacter luteus</name>
    <dbReference type="NCBI Taxonomy" id="1581420"/>
    <lineage>
        <taxon>Bacteria</taxon>
        <taxon>Pseudomonadati</taxon>
        <taxon>Pseudomonadota</taxon>
        <taxon>Alphaproteobacteria</taxon>
        <taxon>Sphingomonadales</taxon>
        <taxon>Erythrobacteraceae</taxon>
        <taxon>Aurantiacibacter</taxon>
    </lineage>
</organism>
<dbReference type="PATRIC" id="fig|1581420.6.peg.2133"/>
<comment type="caution">
    <text evidence="14">The sequence shown here is derived from an EMBL/GenBank/DDBJ whole genome shotgun (WGS) entry which is preliminary data.</text>
</comment>
<dbReference type="STRING" id="1581420.AAW00_10405"/>
<dbReference type="GO" id="GO:0046654">
    <property type="term" value="P:tetrahydrofolate biosynthetic process"/>
    <property type="evidence" value="ECO:0007669"/>
    <property type="project" value="UniProtKB-UniPathway"/>
</dbReference>
<dbReference type="NCBIfam" id="TIGR01498">
    <property type="entry name" value="folK"/>
    <property type="match status" value="1"/>
</dbReference>
<reference evidence="14 15" key="1">
    <citation type="submission" date="2015-04" db="EMBL/GenBank/DDBJ databases">
        <title>The draft genome sequence of Erythrobacter luteus KA37.</title>
        <authorList>
            <person name="Zhuang L."/>
            <person name="Liu Y."/>
            <person name="Shao Z."/>
        </authorList>
    </citation>
    <scope>NUCLEOTIDE SEQUENCE [LARGE SCALE GENOMIC DNA]</scope>
    <source>
        <strain evidence="14 15">KA37</strain>
    </source>
</reference>
<evidence type="ECO:0000256" key="4">
    <source>
        <dbReference type="ARBA" id="ARBA00016218"/>
    </source>
</evidence>
<keyword evidence="8" id="KW-0067">ATP-binding</keyword>
<evidence type="ECO:0000256" key="10">
    <source>
        <dbReference type="ARBA" id="ARBA00029409"/>
    </source>
</evidence>
<dbReference type="Gene3D" id="3.30.70.560">
    <property type="entry name" value="7,8-Dihydro-6-hydroxymethylpterin-pyrophosphokinase HPPK"/>
    <property type="match status" value="1"/>
</dbReference>
<dbReference type="GO" id="GO:0046656">
    <property type="term" value="P:folic acid biosynthetic process"/>
    <property type="evidence" value="ECO:0007669"/>
    <property type="project" value="UniProtKB-KW"/>
</dbReference>
<dbReference type="SUPFAM" id="SSF55083">
    <property type="entry name" value="6-hydroxymethyl-7,8-dihydropterin pyrophosphokinase, HPPK"/>
    <property type="match status" value="1"/>
</dbReference>
<proteinExistence type="inferred from homology"/>
<keyword evidence="9" id="KW-0289">Folate biosynthesis</keyword>
<dbReference type="InterPro" id="IPR000550">
    <property type="entry name" value="Hppk"/>
</dbReference>
<dbReference type="UniPathway" id="UPA00077">
    <property type="reaction ID" value="UER00155"/>
</dbReference>
<evidence type="ECO:0000256" key="6">
    <source>
        <dbReference type="ARBA" id="ARBA00022741"/>
    </source>
</evidence>
<dbReference type="AlphaFoldDB" id="A0A0G9MWF5"/>
<evidence type="ECO:0000256" key="8">
    <source>
        <dbReference type="ARBA" id="ARBA00022840"/>
    </source>
</evidence>
<dbReference type="PANTHER" id="PTHR43071">
    <property type="entry name" value="2-AMINO-4-HYDROXY-6-HYDROXYMETHYLDIHYDROPTERIDINE PYROPHOSPHOKINASE"/>
    <property type="match status" value="1"/>
</dbReference>